<dbReference type="InterPro" id="IPR024925">
    <property type="entry name" value="Malonyl_CoA-ACP_transAc"/>
</dbReference>
<accession>A0ABX1TWA4</accession>
<dbReference type="PANTHER" id="PTHR42681:SF1">
    <property type="entry name" value="MALONYL-COA-ACYL CARRIER PROTEIN TRANSACYLASE, MITOCHONDRIAL"/>
    <property type="match status" value="1"/>
</dbReference>
<evidence type="ECO:0000256" key="3">
    <source>
        <dbReference type="ARBA" id="ARBA00022679"/>
    </source>
</evidence>
<evidence type="ECO:0000256" key="2">
    <source>
        <dbReference type="ARBA" id="ARBA00018953"/>
    </source>
</evidence>
<dbReference type="EC" id="2.3.1.39" evidence="1 6"/>
<evidence type="ECO:0000256" key="1">
    <source>
        <dbReference type="ARBA" id="ARBA00013258"/>
    </source>
</evidence>
<evidence type="ECO:0000313" key="8">
    <source>
        <dbReference type="EMBL" id="NMQ28562.1"/>
    </source>
</evidence>
<comment type="caution">
    <text evidence="8">The sequence shown here is derived from an EMBL/GenBank/DDBJ whole genome shotgun (WGS) entry which is preliminary data.</text>
</comment>
<dbReference type="InterPro" id="IPR014043">
    <property type="entry name" value="Acyl_transferase_dom"/>
</dbReference>
<dbReference type="InterPro" id="IPR004410">
    <property type="entry name" value="Malonyl_CoA-ACP_transAc_FabD"/>
</dbReference>
<evidence type="ECO:0000256" key="4">
    <source>
        <dbReference type="ARBA" id="ARBA00023315"/>
    </source>
</evidence>
<dbReference type="Proteomes" id="UP000749010">
    <property type="component" value="Unassembled WGS sequence"/>
</dbReference>
<organism evidence="8 9">
    <name type="scientific">Candidatus Accumulibacter phosphatis</name>
    <dbReference type="NCBI Taxonomy" id="327160"/>
    <lineage>
        <taxon>Bacteria</taxon>
        <taxon>Pseudomonadati</taxon>
        <taxon>Pseudomonadota</taxon>
        <taxon>Betaproteobacteria</taxon>
        <taxon>Candidatus Accumulibacter</taxon>
    </lineage>
</organism>
<dbReference type="SUPFAM" id="SSF55048">
    <property type="entry name" value="Probable ACP-binding domain of malonyl-CoA ACP transacylase"/>
    <property type="match status" value="1"/>
</dbReference>
<comment type="catalytic activity">
    <reaction evidence="5 6">
        <text>holo-[ACP] + malonyl-CoA = malonyl-[ACP] + CoA</text>
        <dbReference type="Rhea" id="RHEA:41792"/>
        <dbReference type="Rhea" id="RHEA-COMP:9623"/>
        <dbReference type="Rhea" id="RHEA-COMP:9685"/>
        <dbReference type="ChEBI" id="CHEBI:57287"/>
        <dbReference type="ChEBI" id="CHEBI:57384"/>
        <dbReference type="ChEBI" id="CHEBI:64479"/>
        <dbReference type="ChEBI" id="CHEBI:78449"/>
        <dbReference type="EC" id="2.3.1.39"/>
    </reaction>
</comment>
<dbReference type="InterPro" id="IPR016035">
    <property type="entry name" value="Acyl_Trfase/lysoPLipase"/>
</dbReference>
<keyword evidence="9" id="KW-1185">Reference proteome</keyword>
<keyword evidence="4 6" id="KW-0012">Acyltransferase</keyword>
<dbReference type="InterPro" id="IPR050858">
    <property type="entry name" value="Mal-CoA-ACP_Trans/PKS_FabD"/>
</dbReference>
<proteinExistence type="inferred from homology"/>
<dbReference type="PIRSF" id="PIRSF000446">
    <property type="entry name" value="Mct"/>
    <property type="match status" value="1"/>
</dbReference>
<dbReference type="SUPFAM" id="SSF52151">
    <property type="entry name" value="FabD/lysophospholipase-like"/>
    <property type="match status" value="1"/>
</dbReference>
<dbReference type="InterPro" id="IPR016036">
    <property type="entry name" value="Malonyl_transacylase_ACP-bd"/>
</dbReference>
<dbReference type="PANTHER" id="PTHR42681">
    <property type="entry name" value="MALONYL-COA-ACYL CARRIER PROTEIN TRANSACYLASE, MITOCHONDRIAL"/>
    <property type="match status" value="1"/>
</dbReference>
<keyword evidence="3 6" id="KW-0808">Transferase</keyword>
<dbReference type="RefSeq" id="WP_169067020.1">
    <property type="nucleotide sequence ID" value="NZ_SPMY01000035.1"/>
</dbReference>
<evidence type="ECO:0000313" key="9">
    <source>
        <dbReference type="Proteomes" id="UP000749010"/>
    </source>
</evidence>
<evidence type="ECO:0000259" key="7">
    <source>
        <dbReference type="SMART" id="SM00827"/>
    </source>
</evidence>
<name>A0ABX1TWA4_9PROT</name>
<gene>
    <name evidence="8" type="primary">fabD</name>
    <name evidence="8" type="ORF">E4Q23_12830</name>
</gene>
<dbReference type="InterPro" id="IPR001227">
    <property type="entry name" value="Ac_transferase_dom_sf"/>
</dbReference>
<dbReference type="Gene3D" id="3.40.366.10">
    <property type="entry name" value="Malonyl-Coenzyme A Acyl Carrier Protein, domain 2"/>
    <property type="match status" value="1"/>
</dbReference>
<evidence type="ECO:0000256" key="6">
    <source>
        <dbReference type="PIRNR" id="PIRNR000446"/>
    </source>
</evidence>
<dbReference type="Gene3D" id="3.30.70.250">
    <property type="entry name" value="Malonyl-CoA ACP transacylase, ACP-binding"/>
    <property type="match status" value="1"/>
</dbReference>
<dbReference type="SMART" id="SM00827">
    <property type="entry name" value="PKS_AT"/>
    <property type="match status" value="1"/>
</dbReference>
<dbReference type="EMBL" id="SPMY01000035">
    <property type="protein sequence ID" value="NMQ28562.1"/>
    <property type="molecule type" value="Genomic_DNA"/>
</dbReference>
<feature type="domain" description="Malonyl-CoA:ACP transacylase (MAT)" evidence="7">
    <location>
        <begin position="6"/>
        <end position="309"/>
    </location>
</feature>
<reference evidence="8 9" key="1">
    <citation type="submission" date="2019-03" db="EMBL/GenBank/DDBJ databases">
        <title>Metabolic reconstructions from genomes of highly enriched 'Candidatus Accumulibacter' and 'Candidatus Competibacter' bioreactor populations.</title>
        <authorList>
            <person name="Annavajhala M.K."/>
            <person name="Welles L."/>
            <person name="Abbas B."/>
            <person name="Sorokin D."/>
            <person name="Park H."/>
            <person name="Van Loosdrecht M."/>
            <person name="Chandran K."/>
        </authorList>
    </citation>
    <scope>NUCLEOTIDE SEQUENCE [LARGE SCALE GENOMIC DNA]</scope>
    <source>
        <strain evidence="8 9">SBR_S</strain>
    </source>
</reference>
<dbReference type="GO" id="GO:0004314">
    <property type="term" value="F:[acyl-carrier-protein] S-malonyltransferase activity"/>
    <property type="evidence" value="ECO:0007669"/>
    <property type="project" value="UniProtKB-EC"/>
</dbReference>
<dbReference type="Pfam" id="PF00698">
    <property type="entry name" value="Acyl_transf_1"/>
    <property type="match status" value="1"/>
</dbReference>
<evidence type="ECO:0000256" key="5">
    <source>
        <dbReference type="ARBA" id="ARBA00048462"/>
    </source>
</evidence>
<sequence>MAFAFVFPGQGSQSVGMMAAYGDSPVLRATFDEASAALSQDLWQLLIDGPAEALAQTVNTQPLMLTAGVAVYRLWLDRGGKLPAVVAGHSLGEYSALVAAGVIRFRDAVPLVRLRATAMQEAVPAGAGAMAAILGLDDEKIAEACIEAAAAAGDSEVVEAVNFNGPGQTVIAGSKAAVELACAGCKARGAKRALLLPVSAPFHSSLIRPAADKLAARLAELDFAAAQIPVINNADVAIESDSNRIKDALIRQAYSPVRWVETIQKIAGMNVTTVAECGPGKVLAGLTKRCAASLTGLALADLAALEAALETLGSAR</sequence>
<comment type="similarity">
    <text evidence="6">Belongs to the fabD family.</text>
</comment>
<dbReference type="NCBIfam" id="TIGR00128">
    <property type="entry name" value="fabD"/>
    <property type="match status" value="1"/>
</dbReference>
<protein>
    <recommendedName>
        <fullName evidence="2 6">Malonyl CoA-acyl carrier protein transacylase</fullName>
        <ecNumber evidence="1 6">2.3.1.39</ecNumber>
    </recommendedName>
</protein>